<accession>A0A1W1BKV0</accession>
<protein>
    <submittedName>
        <fullName evidence="6">LSU ribosomal protein L23p (L23Ae)</fullName>
    </submittedName>
</protein>
<keyword evidence="2" id="KW-0699">rRNA-binding</keyword>
<keyword evidence="3" id="KW-0694">RNA-binding</keyword>
<dbReference type="GO" id="GO:0019843">
    <property type="term" value="F:rRNA binding"/>
    <property type="evidence" value="ECO:0007669"/>
    <property type="project" value="UniProtKB-KW"/>
</dbReference>
<evidence type="ECO:0000256" key="4">
    <source>
        <dbReference type="ARBA" id="ARBA00022980"/>
    </source>
</evidence>
<reference evidence="6" key="1">
    <citation type="submission" date="2016-10" db="EMBL/GenBank/DDBJ databases">
        <authorList>
            <person name="de Groot N.N."/>
        </authorList>
    </citation>
    <scope>NUCLEOTIDE SEQUENCE</scope>
</reference>
<dbReference type="Gene3D" id="3.30.70.330">
    <property type="match status" value="1"/>
</dbReference>
<dbReference type="FunFam" id="3.30.70.330:FF:000001">
    <property type="entry name" value="50S ribosomal protein L23"/>
    <property type="match status" value="1"/>
</dbReference>
<dbReference type="InterPro" id="IPR012677">
    <property type="entry name" value="Nucleotide-bd_a/b_plait_sf"/>
</dbReference>
<organism evidence="6">
    <name type="scientific">hydrothermal vent metagenome</name>
    <dbReference type="NCBI Taxonomy" id="652676"/>
    <lineage>
        <taxon>unclassified sequences</taxon>
        <taxon>metagenomes</taxon>
        <taxon>ecological metagenomes</taxon>
    </lineage>
</organism>
<dbReference type="NCBIfam" id="NF004359">
    <property type="entry name" value="PRK05738.1-3"/>
    <property type="match status" value="1"/>
</dbReference>
<keyword evidence="5" id="KW-0687">Ribonucleoprotein</keyword>
<dbReference type="HAMAP" id="MF_01369_B">
    <property type="entry name" value="Ribosomal_uL23_B"/>
    <property type="match status" value="1"/>
</dbReference>
<evidence type="ECO:0000313" key="6">
    <source>
        <dbReference type="EMBL" id="SFV54133.1"/>
    </source>
</evidence>
<evidence type="ECO:0000256" key="2">
    <source>
        <dbReference type="ARBA" id="ARBA00022730"/>
    </source>
</evidence>
<proteinExistence type="inferred from homology"/>
<gene>
    <name evidence="6" type="ORF">MNB_SUP05-5-230</name>
</gene>
<evidence type="ECO:0000256" key="5">
    <source>
        <dbReference type="ARBA" id="ARBA00023274"/>
    </source>
</evidence>
<evidence type="ECO:0000256" key="1">
    <source>
        <dbReference type="ARBA" id="ARBA00006700"/>
    </source>
</evidence>
<sequence length="98" mass="10938">MNQERVLKTILAPLVSEKSTILNSLNNQYVFKVVKSATKKEVISSVEMLFGVKVEGVQVMNVKGKSKMFGRRVGKRANWKKAIVRLAQGQMINVSTAE</sequence>
<dbReference type="Pfam" id="PF00276">
    <property type="entry name" value="Ribosomal_L23"/>
    <property type="match status" value="1"/>
</dbReference>
<comment type="similarity">
    <text evidence="1">Belongs to the universal ribosomal protein uL23 family.</text>
</comment>
<dbReference type="NCBIfam" id="NF004363">
    <property type="entry name" value="PRK05738.2-4"/>
    <property type="match status" value="1"/>
</dbReference>
<dbReference type="AlphaFoldDB" id="A0A1W1BKV0"/>
<dbReference type="InterPro" id="IPR012678">
    <property type="entry name" value="Ribosomal_uL23/eL15/eS24_sf"/>
</dbReference>
<dbReference type="EMBL" id="FPHJ01000013">
    <property type="protein sequence ID" value="SFV54133.1"/>
    <property type="molecule type" value="Genomic_DNA"/>
</dbReference>
<dbReference type="GO" id="GO:0003735">
    <property type="term" value="F:structural constituent of ribosome"/>
    <property type="evidence" value="ECO:0007669"/>
    <property type="project" value="InterPro"/>
</dbReference>
<dbReference type="GO" id="GO:0005840">
    <property type="term" value="C:ribosome"/>
    <property type="evidence" value="ECO:0007669"/>
    <property type="project" value="UniProtKB-KW"/>
</dbReference>
<evidence type="ECO:0000256" key="3">
    <source>
        <dbReference type="ARBA" id="ARBA00022884"/>
    </source>
</evidence>
<dbReference type="SUPFAM" id="SSF54189">
    <property type="entry name" value="Ribosomal proteins S24e, L23 and L15e"/>
    <property type="match status" value="1"/>
</dbReference>
<keyword evidence="4 6" id="KW-0689">Ribosomal protein</keyword>
<dbReference type="GO" id="GO:0006412">
    <property type="term" value="P:translation"/>
    <property type="evidence" value="ECO:0007669"/>
    <property type="project" value="InterPro"/>
</dbReference>
<dbReference type="GO" id="GO:1990904">
    <property type="term" value="C:ribonucleoprotein complex"/>
    <property type="evidence" value="ECO:0007669"/>
    <property type="project" value="UniProtKB-KW"/>
</dbReference>
<name>A0A1W1BKV0_9ZZZZ</name>
<dbReference type="InterPro" id="IPR013025">
    <property type="entry name" value="Ribosomal_uL23-like"/>
</dbReference>